<dbReference type="AlphaFoldDB" id="A0A8U0HRW7"/>
<proteinExistence type="predicted"/>
<dbReference type="Gene3D" id="2.60.40.2480">
    <property type="entry name" value="Periplasmic metal-binding protein Tp34-type"/>
    <property type="match status" value="1"/>
</dbReference>
<evidence type="ECO:0000256" key="2">
    <source>
        <dbReference type="SAM" id="MobiDB-lite"/>
    </source>
</evidence>
<reference evidence="3 4" key="1">
    <citation type="submission" date="2022-04" db="EMBL/GenBank/DDBJ databases">
        <title>Diverse halophilic archaea isolated from saline environments.</title>
        <authorList>
            <person name="Cui H.-L."/>
        </authorList>
    </citation>
    <scope>NUCLEOTIDE SEQUENCE [LARGE SCALE GENOMIC DNA]</scope>
    <source>
        <strain evidence="3 4">XZYJT49</strain>
    </source>
</reference>
<dbReference type="Proteomes" id="UP000830729">
    <property type="component" value="Chromosome"/>
</dbReference>
<dbReference type="InterPro" id="IPR038482">
    <property type="entry name" value="Tp34-type_sf"/>
</dbReference>
<evidence type="ECO:0000256" key="1">
    <source>
        <dbReference type="ARBA" id="ARBA00022729"/>
    </source>
</evidence>
<dbReference type="GeneID" id="72186254"/>
<feature type="region of interest" description="Disordered" evidence="2">
    <location>
        <begin position="153"/>
        <end position="182"/>
    </location>
</feature>
<evidence type="ECO:0000313" key="4">
    <source>
        <dbReference type="Proteomes" id="UP000830729"/>
    </source>
</evidence>
<gene>
    <name evidence="3" type="ORF">M0R89_13605</name>
</gene>
<organism evidence="3 4">
    <name type="scientific">Halorussus limi</name>
    <dbReference type="NCBI Taxonomy" id="2938695"/>
    <lineage>
        <taxon>Archaea</taxon>
        <taxon>Methanobacteriati</taxon>
        <taxon>Methanobacteriota</taxon>
        <taxon>Stenosarchaea group</taxon>
        <taxon>Halobacteria</taxon>
        <taxon>Halobacteriales</taxon>
        <taxon>Haladaptataceae</taxon>
        <taxon>Halorussus</taxon>
    </lineage>
</organism>
<protein>
    <submittedName>
        <fullName evidence="3">Iron transporter</fullName>
    </submittedName>
</protein>
<evidence type="ECO:0000313" key="3">
    <source>
        <dbReference type="EMBL" id="UPV73571.1"/>
    </source>
</evidence>
<feature type="compositionally biased region" description="Basic and acidic residues" evidence="2">
    <location>
        <begin position="153"/>
        <end position="166"/>
    </location>
</feature>
<sequence length="182" mass="20252">MPDNPEKQTSEEVDQTQLDLAQRAGDAYQEALDYMAEEVAHTGDKQEAGEYVVGFAQEEAEGMYVLKDEGRFEWVEPDDENCHLEVAACDAADGRLVPECTVIATLTGEDGEQVGPTRLPLLWHPGLYHYGKNLEVPGDGTYTIDLRVEPPTFKRHDERNGDRYGESVEVTFDGVDVETGQD</sequence>
<dbReference type="Pfam" id="PF10634">
    <property type="entry name" value="Iron_transport"/>
    <property type="match status" value="1"/>
</dbReference>
<keyword evidence="1" id="KW-0732">Signal</keyword>
<name>A0A8U0HRW7_9EURY</name>
<dbReference type="InterPro" id="IPR018470">
    <property type="entry name" value="Metal-bd_Tp34-typ"/>
</dbReference>
<dbReference type="RefSeq" id="WP_248649624.1">
    <property type="nucleotide sequence ID" value="NZ_CP096659.1"/>
</dbReference>
<accession>A0A8U0HRW7</accession>
<dbReference type="KEGG" id="halx:M0R89_13605"/>
<keyword evidence="4" id="KW-1185">Reference proteome</keyword>
<dbReference type="EMBL" id="CP096659">
    <property type="protein sequence ID" value="UPV73571.1"/>
    <property type="molecule type" value="Genomic_DNA"/>
</dbReference>